<proteinExistence type="predicted"/>
<reference evidence="1 2" key="1">
    <citation type="journal article" date="2019" name="Nat. Commun.">
        <title>The antimicrobial potential of Streptomyces from insect microbiomes.</title>
        <authorList>
            <person name="Chevrette M.G."/>
            <person name="Carlson C.M."/>
            <person name="Ortega H.E."/>
            <person name="Thomas C."/>
            <person name="Ananiev G.E."/>
            <person name="Barns K.J."/>
            <person name="Book A.J."/>
            <person name="Cagnazzo J."/>
            <person name="Carlos C."/>
            <person name="Flanigan W."/>
            <person name="Grubbs K.J."/>
            <person name="Horn H.A."/>
            <person name="Hoffmann F.M."/>
            <person name="Klassen J.L."/>
            <person name="Knack J.J."/>
            <person name="Lewin G.R."/>
            <person name="McDonald B.R."/>
            <person name="Muller L."/>
            <person name="Melo W.G.P."/>
            <person name="Pinto-Tomas A.A."/>
            <person name="Schmitz A."/>
            <person name="Wendt-Pienkowski E."/>
            <person name="Wildman S."/>
            <person name="Zhao M."/>
            <person name="Zhang F."/>
            <person name="Bugni T.S."/>
            <person name="Andes D.R."/>
            <person name="Pupo M.T."/>
            <person name="Currie C.R."/>
        </authorList>
    </citation>
    <scope>NUCLEOTIDE SEQUENCE [LARGE SCALE GENOMIC DNA]</scope>
    <source>
        <strain evidence="1 2">SID5840</strain>
    </source>
</reference>
<dbReference type="RefSeq" id="WP_161111516.1">
    <property type="nucleotide sequence ID" value="NZ_WWHY01000001.1"/>
</dbReference>
<dbReference type="Proteomes" id="UP000467124">
    <property type="component" value="Unassembled WGS sequence"/>
</dbReference>
<name>A0A7K2IWN9_9ACTN</name>
<dbReference type="AlphaFoldDB" id="A0A7K2IWN9"/>
<sequence>MAFLDIHAIQAVPPANINRDENGSPKTAVYGGVRRLRVSSQAWKRAARKALEADSDSIRPSERTKRLPEQIAAALAERSPALADRASEIAQAAVANVFGVKSKAKKEKDTERERLATEYLLFLGNDQRDRLIDALVENETALAEATDSGKDSSKKLTAVFKEMDLRSTVATGHPPAVALFGRMVATDPALNVDAATQVAHALSTHRVDSEFDYYTAVDDVDNESDETGAGMIGTVEFNAATMYRYATVDLHSLVENLGGDIDAACDVAVAFVKAFLLSMPTGKRNTFANNTRPDFSLLSLREDQPVSLAAAFERPVFGEDGHLGRSVQRLVEHQREQDECYGTDPLLTRAVYPAWVAEGLELPESTPLKKALDDVRAEIHRLIGGGDA</sequence>
<dbReference type="EMBL" id="WWHY01000001">
    <property type="protein sequence ID" value="MYR34363.1"/>
    <property type="molecule type" value="Genomic_DNA"/>
</dbReference>
<comment type="caution">
    <text evidence="1">The sequence shown here is derived from an EMBL/GenBank/DDBJ whole genome shotgun (WGS) entry which is preliminary data.</text>
</comment>
<evidence type="ECO:0000313" key="2">
    <source>
        <dbReference type="Proteomes" id="UP000467124"/>
    </source>
</evidence>
<dbReference type="NCBIfam" id="TIGR01869">
    <property type="entry name" value="casC_Cse4"/>
    <property type="match status" value="1"/>
</dbReference>
<organism evidence="1 2">
    <name type="scientific">Nocardiopsis alba</name>
    <dbReference type="NCBI Taxonomy" id="53437"/>
    <lineage>
        <taxon>Bacteria</taxon>
        <taxon>Bacillati</taxon>
        <taxon>Actinomycetota</taxon>
        <taxon>Actinomycetes</taxon>
        <taxon>Streptosporangiales</taxon>
        <taxon>Nocardiopsidaceae</taxon>
        <taxon>Nocardiopsis</taxon>
    </lineage>
</organism>
<dbReference type="InterPro" id="IPR010148">
    <property type="entry name" value="CRISPR-assoc_prot_CT1975"/>
</dbReference>
<gene>
    <name evidence="1" type="primary">cas7e</name>
    <name evidence="1" type="ORF">GTW20_19470</name>
</gene>
<accession>A0A7K2IWN9</accession>
<dbReference type="Pfam" id="PF09344">
    <property type="entry name" value="Cas_CT1975"/>
    <property type="match status" value="1"/>
</dbReference>
<protein>
    <submittedName>
        <fullName evidence="1">Type I-E CRISPR-associated protein Cas7/Cse4/CasC</fullName>
    </submittedName>
</protein>
<evidence type="ECO:0000313" key="1">
    <source>
        <dbReference type="EMBL" id="MYR34363.1"/>
    </source>
</evidence>